<name>A0ABU2QUN8_9ACTN</name>
<evidence type="ECO:0000256" key="1">
    <source>
        <dbReference type="SAM" id="MobiDB-lite"/>
    </source>
</evidence>
<dbReference type="InterPro" id="IPR013766">
    <property type="entry name" value="Thioredoxin_domain"/>
</dbReference>
<organism evidence="3 4">
    <name type="scientific">Streptomyces evansiae</name>
    <dbReference type="NCBI Taxonomy" id="3075535"/>
    <lineage>
        <taxon>Bacteria</taxon>
        <taxon>Bacillati</taxon>
        <taxon>Actinomycetota</taxon>
        <taxon>Actinomycetes</taxon>
        <taxon>Kitasatosporales</taxon>
        <taxon>Streptomycetaceae</taxon>
        <taxon>Streptomyces</taxon>
    </lineage>
</organism>
<feature type="region of interest" description="Disordered" evidence="1">
    <location>
        <begin position="1"/>
        <end position="57"/>
    </location>
</feature>
<evidence type="ECO:0000313" key="4">
    <source>
        <dbReference type="Proteomes" id="UP001183610"/>
    </source>
</evidence>
<feature type="domain" description="Thioredoxin" evidence="2">
    <location>
        <begin position="47"/>
        <end position="170"/>
    </location>
</feature>
<protein>
    <submittedName>
        <fullName evidence="3">Thioredoxin family protein</fullName>
    </submittedName>
</protein>
<dbReference type="EMBL" id="JAVRET010000005">
    <property type="protein sequence ID" value="MDT0408158.1"/>
    <property type="molecule type" value="Genomic_DNA"/>
</dbReference>
<dbReference type="SUPFAM" id="SSF52833">
    <property type="entry name" value="Thioredoxin-like"/>
    <property type="match status" value="1"/>
</dbReference>
<keyword evidence="4" id="KW-1185">Reference proteome</keyword>
<comment type="caution">
    <text evidence="3">The sequence shown here is derived from an EMBL/GenBank/DDBJ whole genome shotgun (WGS) entry which is preliminary data.</text>
</comment>
<dbReference type="PROSITE" id="PS51352">
    <property type="entry name" value="THIOREDOXIN_2"/>
    <property type="match status" value="1"/>
</dbReference>
<evidence type="ECO:0000313" key="3">
    <source>
        <dbReference type="EMBL" id="MDT0408158.1"/>
    </source>
</evidence>
<dbReference type="CDD" id="cd02947">
    <property type="entry name" value="TRX_family"/>
    <property type="match status" value="1"/>
</dbReference>
<dbReference type="Pfam" id="PF00085">
    <property type="entry name" value="Thioredoxin"/>
    <property type="match status" value="1"/>
</dbReference>
<gene>
    <name evidence="3" type="ORF">RM698_03710</name>
</gene>
<evidence type="ECO:0000259" key="2">
    <source>
        <dbReference type="PROSITE" id="PS51352"/>
    </source>
</evidence>
<proteinExistence type="predicted"/>
<dbReference type="Proteomes" id="UP001183610">
    <property type="component" value="Unassembled WGS sequence"/>
</dbReference>
<dbReference type="Gene3D" id="3.40.30.10">
    <property type="entry name" value="Glutaredoxin"/>
    <property type="match status" value="1"/>
</dbReference>
<accession>A0ABU2QUN8</accession>
<feature type="compositionally biased region" description="Gly residues" evidence="1">
    <location>
        <begin position="39"/>
        <end position="57"/>
    </location>
</feature>
<dbReference type="RefSeq" id="WP_010266346.1">
    <property type="nucleotide sequence ID" value="NZ_JAVRET010000005.1"/>
</dbReference>
<dbReference type="InterPro" id="IPR036249">
    <property type="entry name" value="Thioredoxin-like_sf"/>
</dbReference>
<reference evidence="4" key="1">
    <citation type="submission" date="2023-07" db="EMBL/GenBank/DDBJ databases">
        <title>30 novel species of actinomycetes from the DSMZ collection.</title>
        <authorList>
            <person name="Nouioui I."/>
        </authorList>
    </citation>
    <scope>NUCLEOTIDE SEQUENCE [LARGE SCALE GENOMIC DNA]</scope>
    <source>
        <strain evidence="4">DSM 41979</strain>
    </source>
</reference>
<sequence>MTREGGATHVRERDGEGESVGEPGAGAVRSGGAAETGAGEPGAVGSGAVGSGAPGSGAVGNGPAQDWARVFASGALGDVRLGERATLVQFSTAFCQPCRATRRVLDQVAGLVPGVAHVEIDAEDHLALVRTAGIEATPTVLFLDASGREVRRASGAPRRDQVLTALARML</sequence>